<evidence type="ECO:0000313" key="2">
    <source>
        <dbReference type="Proteomes" id="UP000229901"/>
    </source>
</evidence>
<reference evidence="2" key="1">
    <citation type="submission" date="2017-09" db="EMBL/GenBank/DDBJ databases">
        <title>Depth-based differentiation of microbial function through sediment-hosted aquifers and enrichment of novel symbionts in the deep terrestrial subsurface.</title>
        <authorList>
            <person name="Probst A.J."/>
            <person name="Ladd B."/>
            <person name="Jarett J.K."/>
            <person name="Geller-Mcgrath D.E."/>
            <person name="Sieber C.M.K."/>
            <person name="Emerson J.B."/>
            <person name="Anantharaman K."/>
            <person name="Thomas B.C."/>
            <person name="Malmstrom R."/>
            <person name="Stieglmeier M."/>
            <person name="Klingl A."/>
            <person name="Woyke T."/>
            <person name="Ryan C.M."/>
            <person name="Banfield J.F."/>
        </authorList>
    </citation>
    <scope>NUCLEOTIDE SEQUENCE [LARGE SCALE GENOMIC DNA]</scope>
</reference>
<evidence type="ECO:0000313" key="1">
    <source>
        <dbReference type="EMBL" id="PIR93941.1"/>
    </source>
</evidence>
<accession>A0A2H0V4E3</accession>
<dbReference type="EMBL" id="PFAP01000028">
    <property type="protein sequence ID" value="PIR93941.1"/>
    <property type="molecule type" value="Genomic_DNA"/>
</dbReference>
<sequence length="189" mass="22514">MAPSLAVEENRIMVNVLAEQCDYPSDWDRLQEARFINSEILQQVPTKDGFVLILCLHPRHHDNQIVYQIESDLNLLDWHFDPENKSHPEVHVESEIAWVPKDVWRRWQRNYRARLKRLMASDKIIFIKSKVRFHEMLDMLQMTVWHSRRGYQVYPGKNFSFIVGGHGKDFQSIMIPTSLIKFMATYFPE</sequence>
<protein>
    <submittedName>
        <fullName evidence="1">Uncharacterized protein</fullName>
    </submittedName>
</protein>
<dbReference type="Proteomes" id="UP000229901">
    <property type="component" value="Unassembled WGS sequence"/>
</dbReference>
<comment type="caution">
    <text evidence="1">The sequence shown here is derived from an EMBL/GenBank/DDBJ whole genome shotgun (WGS) entry which is preliminary data.</text>
</comment>
<organism evidence="1 2">
    <name type="scientific">Candidatus Falkowbacteria bacterium CG10_big_fil_rev_8_21_14_0_10_39_11</name>
    <dbReference type="NCBI Taxonomy" id="1974565"/>
    <lineage>
        <taxon>Bacteria</taxon>
        <taxon>Candidatus Falkowiibacteriota</taxon>
    </lineage>
</organism>
<gene>
    <name evidence="1" type="ORF">COT97_03870</name>
</gene>
<dbReference type="AlphaFoldDB" id="A0A2H0V4E3"/>
<name>A0A2H0V4E3_9BACT</name>
<proteinExistence type="predicted"/>